<keyword evidence="4" id="KW-1185">Reference proteome</keyword>
<evidence type="ECO:0000313" key="4">
    <source>
        <dbReference type="Proteomes" id="UP000515703"/>
    </source>
</evidence>
<feature type="domain" description="Metalloprotease TldD/E C-terminal" evidence="2">
    <location>
        <begin position="243"/>
        <end position="470"/>
    </location>
</feature>
<gene>
    <name evidence="3" type="ORF">bsdcttw_08960</name>
</gene>
<dbReference type="PANTHER" id="PTHR30624">
    <property type="entry name" value="UNCHARACTERIZED PROTEIN TLDD AND PMBA"/>
    <property type="match status" value="1"/>
</dbReference>
<reference evidence="3 4" key="2">
    <citation type="submission" date="2020-08" db="EMBL/GenBank/DDBJ databases">
        <authorList>
            <person name="Ueki A."/>
            <person name="Tonouchi A."/>
        </authorList>
    </citation>
    <scope>NUCLEOTIDE SEQUENCE [LARGE SCALE GENOMIC DNA]</scope>
    <source>
        <strain evidence="3 4">CTTW</strain>
    </source>
</reference>
<dbReference type="GO" id="GO:0005829">
    <property type="term" value="C:cytosol"/>
    <property type="evidence" value="ECO:0007669"/>
    <property type="project" value="TreeGrafter"/>
</dbReference>
<dbReference type="Pfam" id="PF19289">
    <property type="entry name" value="PmbA_TldD_3rd"/>
    <property type="match status" value="1"/>
</dbReference>
<comment type="similarity">
    <text evidence="1">Belongs to the peptidase U62 family.</text>
</comment>
<name>A0A7I8DLD3_9FIRM</name>
<dbReference type="EMBL" id="AP023368">
    <property type="protein sequence ID" value="BCJ97855.1"/>
    <property type="molecule type" value="Genomic_DNA"/>
</dbReference>
<evidence type="ECO:0000256" key="1">
    <source>
        <dbReference type="ARBA" id="ARBA00005836"/>
    </source>
</evidence>
<accession>A0A7I8DLD3</accession>
<sequence length="476" mass="52694">MKVKSSTYLQQVKPLLKELLDSLLVKYRYVSILASDSKSMIYSVSKRGTVVSEDSLLSGRGFVAKIYDGNSYGEYSFNAITKELLPEILKKIEDSLIPLKDNLPEGIEVISYDELKDEALSFHEGTEYQESLSDMGSEKVIAQLTALSEEGRNYNSAILDCSAGLRFQEYHKLFLSRGKDMEQDVLWTTGSIMVMVSKGEEIKYYFNGYSNLGGSELLKGMKEGLKETADSALTLLDSTPITPGEYECICTPEVTGMIVHEAFGHGVEMDMFVKKRALAEKYIGEYVASPLITMHDGGTAAKETATYFFDDEGIPAKDTVIIEKGILKRGISDSQSAMYLGTEPTGNGRRQSYERKAYTRMTNTFFEEGQDKVEDMIASIKYGFLLDNPSSGMEDPKNWGIQCMVNVAKEIKDGKLTGRIFSPIVLTGYVPDLLKSITMVSEKKALGGGGFCGKGYKEWVKVSDGGPYIKAKIRLG</sequence>
<dbReference type="RefSeq" id="WP_185258237.1">
    <property type="nucleotide sequence ID" value="NZ_AP023368.1"/>
</dbReference>
<dbReference type="GO" id="GO:0008237">
    <property type="term" value="F:metallopeptidase activity"/>
    <property type="evidence" value="ECO:0007669"/>
    <property type="project" value="InterPro"/>
</dbReference>
<protein>
    <submittedName>
        <fullName evidence="3">Zn-dependent protease</fullName>
    </submittedName>
</protein>
<organism evidence="3 4">
    <name type="scientific">Anaerocolumna chitinilytica</name>
    <dbReference type="NCBI Taxonomy" id="1727145"/>
    <lineage>
        <taxon>Bacteria</taxon>
        <taxon>Bacillati</taxon>
        <taxon>Bacillota</taxon>
        <taxon>Clostridia</taxon>
        <taxon>Lachnospirales</taxon>
        <taxon>Lachnospiraceae</taxon>
        <taxon>Anaerocolumna</taxon>
    </lineage>
</organism>
<dbReference type="SUPFAM" id="SSF111283">
    <property type="entry name" value="Putative modulator of DNA gyrase, PmbA/TldD"/>
    <property type="match status" value="1"/>
</dbReference>
<proteinExistence type="inferred from homology"/>
<dbReference type="GO" id="GO:0006508">
    <property type="term" value="P:proteolysis"/>
    <property type="evidence" value="ECO:0007669"/>
    <property type="project" value="UniProtKB-KW"/>
</dbReference>
<dbReference type="AlphaFoldDB" id="A0A7I8DLD3"/>
<dbReference type="Proteomes" id="UP000515703">
    <property type="component" value="Chromosome"/>
</dbReference>
<dbReference type="KEGG" id="acht:bsdcttw_08960"/>
<dbReference type="InterPro" id="IPR045569">
    <property type="entry name" value="Metalloprtase-TldD/E_C"/>
</dbReference>
<evidence type="ECO:0000259" key="2">
    <source>
        <dbReference type="Pfam" id="PF19289"/>
    </source>
</evidence>
<evidence type="ECO:0000313" key="3">
    <source>
        <dbReference type="EMBL" id="BCJ97855.1"/>
    </source>
</evidence>
<reference evidence="3 4" key="1">
    <citation type="submission" date="2020-08" db="EMBL/GenBank/DDBJ databases">
        <title>Draft genome sequencing of an Anaerocolumna strain isolated from anoxic soil subjected to BSD treatment.</title>
        <authorList>
            <person name="Uek A."/>
            <person name="Tonouchi A."/>
        </authorList>
    </citation>
    <scope>NUCLEOTIDE SEQUENCE [LARGE SCALE GENOMIC DNA]</scope>
    <source>
        <strain evidence="3 4">CTTW</strain>
    </source>
</reference>
<keyword evidence="3" id="KW-0378">Hydrolase</keyword>
<keyword evidence="3" id="KW-0645">Protease</keyword>
<dbReference type="InterPro" id="IPR036059">
    <property type="entry name" value="TldD/PmbA_sf"/>
</dbReference>
<dbReference type="InterPro" id="IPR051463">
    <property type="entry name" value="Peptidase_U62_metallo"/>
</dbReference>
<dbReference type="PANTHER" id="PTHR30624:SF4">
    <property type="entry name" value="METALLOPROTEASE TLDD"/>
    <property type="match status" value="1"/>
</dbReference>